<dbReference type="Proteomes" id="UP000215027">
    <property type="component" value="Chromosome I"/>
</dbReference>
<dbReference type="KEGG" id="pbf:CFX0092_A1503"/>
<reference evidence="1" key="1">
    <citation type="submission" date="2016-01" db="EMBL/GenBank/DDBJ databases">
        <authorList>
            <person name="Mcilroy J.S."/>
            <person name="Karst M S."/>
            <person name="Albertsen M."/>
        </authorList>
    </citation>
    <scope>NUCLEOTIDE SEQUENCE</scope>
    <source>
        <strain evidence="1">Cfx-K</strain>
    </source>
</reference>
<gene>
    <name evidence="1" type="ORF">CFX0092_A1503</name>
</gene>
<dbReference type="InterPro" id="IPR027417">
    <property type="entry name" value="P-loop_NTPase"/>
</dbReference>
<dbReference type="AlphaFoldDB" id="A0A160T0E3"/>
<dbReference type="GO" id="GO:0016740">
    <property type="term" value="F:transferase activity"/>
    <property type="evidence" value="ECO:0007669"/>
    <property type="project" value="UniProtKB-KW"/>
</dbReference>
<dbReference type="EMBL" id="LN890655">
    <property type="protein sequence ID" value="CUS03381.2"/>
    <property type="molecule type" value="Genomic_DNA"/>
</dbReference>
<dbReference type="Pfam" id="PF13469">
    <property type="entry name" value="Sulfotransfer_3"/>
    <property type="match status" value="1"/>
</dbReference>
<dbReference type="Gene3D" id="3.40.50.300">
    <property type="entry name" value="P-loop containing nucleotide triphosphate hydrolases"/>
    <property type="match status" value="1"/>
</dbReference>
<evidence type="ECO:0000313" key="1">
    <source>
        <dbReference type="EMBL" id="CUS03381.2"/>
    </source>
</evidence>
<name>A0A160T0E3_9CHLR</name>
<dbReference type="SUPFAM" id="SSF52540">
    <property type="entry name" value="P-loop containing nucleoside triphosphate hydrolases"/>
    <property type="match status" value="1"/>
</dbReference>
<sequence length="278" mass="31476">MTMSQSPVRQRVTRATMRTLNDLRHRAQDAGLLVGAADYTRFVCVGSPRTGSTLLLRSLNNHSQIIGYGEIVKNDDRYPGHYHEFGHSEALFRHDPAAFLRTKVFRKYPSAIGAVGFKIFYHHAPRETAWGRAVWDYLLGLPDLKLLHLKRRNLLKTYLSRQQAGESGEYIKYSANGDKPLRLDPAEALAFFESARAAEAQYDILLKGRPLIDVIYEDLTRDYAAEMGRIQSFLGVAYEDVNPGTEKRPGRSLASQIENYAELKQGFGGTPWESFFSE</sequence>
<proteinExistence type="predicted"/>
<organism evidence="1 2">
    <name type="scientific">Candidatus Promineifilum breve</name>
    <dbReference type="NCBI Taxonomy" id="1806508"/>
    <lineage>
        <taxon>Bacteria</taxon>
        <taxon>Bacillati</taxon>
        <taxon>Chloroflexota</taxon>
        <taxon>Ardenticatenia</taxon>
        <taxon>Candidatus Promineifilales</taxon>
        <taxon>Candidatus Promineifilaceae</taxon>
        <taxon>Candidatus Promineifilum</taxon>
    </lineage>
</organism>
<evidence type="ECO:0000313" key="2">
    <source>
        <dbReference type="Proteomes" id="UP000215027"/>
    </source>
</evidence>
<accession>A0A160T0E3</accession>
<keyword evidence="2" id="KW-1185">Reference proteome</keyword>
<protein>
    <submittedName>
        <fullName evidence="1">Sulfotransferase</fullName>
    </submittedName>
</protein>